<dbReference type="OrthoDB" id="763883at2"/>
<dbReference type="Gene3D" id="1.10.10.10">
    <property type="entry name" value="Winged helix-like DNA-binding domain superfamily/Winged helix DNA-binding domain"/>
    <property type="match status" value="1"/>
</dbReference>
<dbReference type="GO" id="GO:0006950">
    <property type="term" value="P:response to stress"/>
    <property type="evidence" value="ECO:0007669"/>
    <property type="project" value="TreeGrafter"/>
</dbReference>
<dbReference type="InterPro" id="IPR039422">
    <property type="entry name" value="MarR/SlyA-like"/>
</dbReference>
<dbReference type="PROSITE" id="PS50995">
    <property type="entry name" value="HTH_MARR_2"/>
    <property type="match status" value="1"/>
</dbReference>
<organism evidence="5 6">
    <name type="scientific">Thermosulfidibacter takaii (strain DSM 17441 / JCM 13301 / NBRC 103674 / ABI70S6)</name>
    <dbReference type="NCBI Taxonomy" id="1298851"/>
    <lineage>
        <taxon>Bacteria</taxon>
        <taxon>Pseudomonadati</taxon>
        <taxon>Thermosulfidibacterota</taxon>
        <taxon>Thermosulfidibacteria</taxon>
        <taxon>Thermosulfidibacterales</taxon>
        <taxon>Thermosulfidibacteraceae</taxon>
    </lineage>
</organism>
<dbReference type="InterPro" id="IPR036388">
    <property type="entry name" value="WH-like_DNA-bd_sf"/>
</dbReference>
<keyword evidence="3" id="KW-0804">Transcription</keyword>
<keyword evidence="6" id="KW-1185">Reference proteome</keyword>
<dbReference type="EMBL" id="AP013035">
    <property type="protein sequence ID" value="BAT71205.1"/>
    <property type="molecule type" value="Genomic_DNA"/>
</dbReference>
<dbReference type="GO" id="GO:0003700">
    <property type="term" value="F:DNA-binding transcription factor activity"/>
    <property type="evidence" value="ECO:0007669"/>
    <property type="project" value="InterPro"/>
</dbReference>
<accession>A0A0S3QSA2</accession>
<keyword evidence="2" id="KW-0238">DNA-binding</keyword>
<evidence type="ECO:0000313" key="5">
    <source>
        <dbReference type="EMBL" id="BAT71205.1"/>
    </source>
</evidence>
<keyword evidence="1" id="KW-0805">Transcription regulation</keyword>
<dbReference type="PANTHER" id="PTHR33164:SF89">
    <property type="entry name" value="MARR FAMILY REGULATORY PROTEIN"/>
    <property type="match status" value="1"/>
</dbReference>
<sequence length="145" mass="16692">MEKTNEVVDNVLLGMRRIRPYFRKLFSYATDLSDAEILILSLLISTPKGKMPLSELQEKLLPIRASKLTNITNKLEDKGFIKKSRQKADRRKVIISITSRGKNVYSKFENAIRQVIEKNIGKITPEELDILEKSFGVWEKLLADI</sequence>
<dbReference type="Proteomes" id="UP000063234">
    <property type="component" value="Chromosome"/>
</dbReference>
<dbReference type="PANTHER" id="PTHR33164">
    <property type="entry name" value="TRANSCRIPTIONAL REGULATOR, MARR FAMILY"/>
    <property type="match status" value="1"/>
</dbReference>
<name>A0A0S3QSA2_THET7</name>
<dbReference type="Pfam" id="PF22381">
    <property type="entry name" value="Staph_reg_Sar_Rot"/>
    <property type="match status" value="1"/>
</dbReference>
<evidence type="ECO:0000256" key="2">
    <source>
        <dbReference type="ARBA" id="ARBA00023125"/>
    </source>
</evidence>
<evidence type="ECO:0000256" key="3">
    <source>
        <dbReference type="ARBA" id="ARBA00023163"/>
    </source>
</evidence>
<dbReference type="RefSeq" id="WP_068549125.1">
    <property type="nucleotide sequence ID" value="NZ_AP013035.1"/>
</dbReference>
<dbReference type="PRINTS" id="PR00598">
    <property type="entry name" value="HTHMARR"/>
</dbReference>
<dbReference type="AlphaFoldDB" id="A0A0S3QSA2"/>
<protein>
    <submittedName>
        <fullName evidence="5">MarR family transcriptional regulator</fullName>
    </submittedName>
</protein>
<dbReference type="STRING" id="1298851.TST_0397"/>
<evidence type="ECO:0000259" key="4">
    <source>
        <dbReference type="PROSITE" id="PS50995"/>
    </source>
</evidence>
<dbReference type="InterPro" id="IPR055166">
    <property type="entry name" value="Transc_reg_Sar_Rot_HTH"/>
</dbReference>
<dbReference type="GO" id="GO:0003677">
    <property type="term" value="F:DNA binding"/>
    <property type="evidence" value="ECO:0007669"/>
    <property type="project" value="UniProtKB-KW"/>
</dbReference>
<evidence type="ECO:0000313" key="6">
    <source>
        <dbReference type="Proteomes" id="UP000063234"/>
    </source>
</evidence>
<dbReference type="InterPro" id="IPR036390">
    <property type="entry name" value="WH_DNA-bd_sf"/>
</dbReference>
<dbReference type="KEGG" id="ttk:TST_0397"/>
<dbReference type="SMART" id="SM00347">
    <property type="entry name" value="HTH_MARR"/>
    <property type="match status" value="1"/>
</dbReference>
<evidence type="ECO:0000256" key="1">
    <source>
        <dbReference type="ARBA" id="ARBA00023015"/>
    </source>
</evidence>
<dbReference type="InterPro" id="IPR000835">
    <property type="entry name" value="HTH_MarR-typ"/>
</dbReference>
<feature type="domain" description="HTH marR-type" evidence="4">
    <location>
        <begin position="1"/>
        <end position="143"/>
    </location>
</feature>
<gene>
    <name evidence="5" type="ORF">TST_0397</name>
</gene>
<reference evidence="6" key="1">
    <citation type="journal article" date="2018" name="Science">
        <title>A primordial and reversible TCA cycle in a facultatively chemolithoautotrophic thermophile.</title>
        <authorList>
            <person name="Nunoura T."/>
            <person name="Chikaraishi Y."/>
            <person name="Izaki R."/>
            <person name="Suwa T."/>
            <person name="Sato T."/>
            <person name="Harada T."/>
            <person name="Mori K."/>
            <person name="Kato Y."/>
            <person name="Miyazaki M."/>
            <person name="Shimamura S."/>
            <person name="Yanagawa K."/>
            <person name="Shuto A."/>
            <person name="Ohkouchi N."/>
            <person name="Fujita N."/>
            <person name="Takaki Y."/>
            <person name="Atomi H."/>
            <person name="Takai K."/>
        </authorList>
    </citation>
    <scope>NUCLEOTIDE SEQUENCE [LARGE SCALE GENOMIC DNA]</scope>
    <source>
        <strain evidence="6">DSM 17441 / JCM 13301 / NBRC 103674 / ABI70S6</strain>
    </source>
</reference>
<dbReference type="SUPFAM" id="SSF46785">
    <property type="entry name" value="Winged helix' DNA-binding domain"/>
    <property type="match status" value="1"/>
</dbReference>
<proteinExistence type="predicted"/>